<dbReference type="PANTHER" id="PTHR43133:SF62">
    <property type="entry name" value="RNA POLYMERASE SIGMA FACTOR SIGZ"/>
    <property type="match status" value="1"/>
</dbReference>
<protein>
    <recommendedName>
        <fullName evidence="6">RNA polymerase sigma factor</fullName>
    </recommendedName>
</protein>
<dbReference type="Gene3D" id="1.10.10.10">
    <property type="entry name" value="Winged helix-like DNA-binding domain superfamily/Winged helix DNA-binding domain"/>
    <property type="match status" value="1"/>
</dbReference>
<comment type="caution">
    <text evidence="9">The sequence shown here is derived from an EMBL/GenBank/DDBJ whole genome shotgun (WGS) entry which is preliminary data.</text>
</comment>
<sequence length="207" mass="23214">MPILIQSPEHQRLVALLQRVALRDHAAFNQLYALTAPHLYGVAVRVVRRRELADEVLQEAFINVWQHAGSYAAALSTPMTWLISIVRNKSLDHLRRHKPESEALVADDDTWQDNEDAAAPADPLALLTAAVDAQHLGRCLAQLHPAHRQSLALAYYHGLSHSEIARHLQVPVGTAKAWVRRAMERLRQAYQAPPRECRPAMPLGRGH</sequence>
<dbReference type="InterPro" id="IPR014284">
    <property type="entry name" value="RNA_pol_sigma-70_dom"/>
</dbReference>
<comment type="similarity">
    <text evidence="1 6">Belongs to the sigma-70 factor family. ECF subfamily.</text>
</comment>
<dbReference type="InterPro" id="IPR000838">
    <property type="entry name" value="RNA_pol_sigma70_ECF_CS"/>
</dbReference>
<dbReference type="RefSeq" id="WP_160991138.1">
    <property type="nucleotide sequence ID" value="NZ_WWCO01000010.1"/>
</dbReference>
<keyword evidence="10" id="KW-1185">Reference proteome</keyword>
<dbReference type="Pfam" id="PF08281">
    <property type="entry name" value="Sigma70_r4_2"/>
    <property type="match status" value="1"/>
</dbReference>
<dbReference type="Proteomes" id="UP000449678">
    <property type="component" value="Unassembled WGS sequence"/>
</dbReference>
<organism evidence="9 10">
    <name type="scientific">Duganella lactea</name>
    <dbReference type="NCBI Taxonomy" id="2692173"/>
    <lineage>
        <taxon>Bacteria</taxon>
        <taxon>Pseudomonadati</taxon>
        <taxon>Pseudomonadota</taxon>
        <taxon>Betaproteobacteria</taxon>
        <taxon>Burkholderiales</taxon>
        <taxon>Oxalobacteraceae</taxon>
        <taxon>Telluria group</taxon>
        <taxon>Duganella</taxon>
    </lineage>
</organism>
<evidence type="ECO:0000256" key="1">
    <source>
        <dbReference type="ARBA" id="ARBA00010641"/>
    </source>
</evidence>
<dbReference type="Gene3D" id="1.10.1740.10">
    <property type="match status" value="1"/>
</dbReference>
<dbReference type="Pfam" id="PF04542">
    <property type="entry name" value="Sigma70_r2"/>
    <property type="match status" value="1"/>
</dbReference>
<dbReference type="InterPro" id="IPR036388">
    <property type="entry name" value="WH-like_DNA-bd_sf"/>
</dbReference>
<dbReference type="PROSITE" id="PS01063">
    <property type="entry name" value="SIGMA70_ECF"/>
    <property type="match status" value="1"/>
</dbReference>
<evidence type="ECO:0000256" key="3">
    <source>
        <dbReference type="ARBA" id="ARBA00023082"/>
    </source>
</evidence>
<evidence type="ECO:0000256" key="6">
    <source>
        <dbReference type="RuleBase" id="RU000716"/>
    </source>
</evidence>
<dbReference type="NCBIfam" id="TIGR02937">
    <property type="entry name" value="sigma70-ECF"/>
    <property type="match status" value="1"/>
</dbReference>
<evidence type="ECO:0000256" key="5">
    <source>
        <dbReference type="ARBA" id="ARBA00023163"/>
    </source>
</evidence>
<dbReference type="InterPro" id="IPR013324">
    <property type="entry name" value="RNA_pol_sigma_r3/r4-like"/>
</dbReference>
<dbReference type="EMBL" id="WWCO01000010">
    <property type="protein sequence ID" value="MYM35757.1"/>
    <property type="molecule type" value="Genomic_DNA"/>
</dbReference>
<accession>A0ABW9VA85</accession>
<feature type="domain" description="RNA polymerase sigma factor 70 region 4 type 2" evidence="8">
    <location>
        <begin position="136"/>
        <end position="186"/>
    </location>
</feature>
<feature type="domain" description="RNA polymerase sigma-70 region 2" evidence="7">
    <location>
        <begin position="31"/>
        <end position="98"/>
    </location>
</feature>
<keyword evidence="5 6" id="KW-0804">Transcription</keyword>
<evidence type="ECO:0000256" key="2">
    <source>
        <dbReference type="ARBA" id="ARBA00023015"/>
    </source>
</evidence>
<dbReference type="CDD" id="cd06171">
    <property type="entry name" value="Sigma70_r4"/>
    <property type="match status" value="1"/>
</dbReference>
<evidence type="ECO:0000259" key="7">
    <source>
        <dbReference type="Pfam" id="PF04542"/>
    </source>
</evidence>
<evidence type="ECO:0000259" key="8">
    <source>
        <dbReference type="Pfam" id="PF08281"/>
    </source>
</evidence>
<reference evidence="9 10" key="1">
    <citation type="submission" date="2019-12" db="EMBL/GenBank/DDBJ databases">
        <title>Novel species isolated from a subtropical stream in China.</title>
        <authorList>
            <person name="Lu H."/>
        </authorList>
    </citation>
    <scope>NUCLEOTIDE SEQUENCE [LARGE SCALE GENOMIC DNA]</scope>
    <source>
        <strain evidence="9 10">FT94W</strain>
    </source>
</reference>
<dbReference type="InterPro" id="IPR039425">
    <property type="entry name" value="RNA_pol_sigma-70-like"/>
</dbReference>
<gene>
    <name evidence="9" type="ORF">GTP38_15590</name>
</gene>
<keyword evidence="4 6" id="KW-0238">DNA-binding</keyword>
<name>A0ABW9VA85_9BURK</name>
<evidence type="ECO:0000313" key="10">
    <source>
        <dbReference type="Proteomes" id="UP000449678"/>
    </source>
</evidence>
<proteinExistence type="inferred from homology"/>
<evidence type="ECO:0000256" key="4">
    <source>
        <dbReference type="ARBA" id="ARBA00023125"/>
    </source>
</evidence>
<dbReference type="SUPFAM" id="SSF88946">
    <property type="entry name" value="Sigma2 domain of RNA polymerase sigma factors"/>
    <property type="match status" value="1"/>
</dbReference>
<dbReference type="InterPro" id="IPR013325">
    <property type="entry name" value="RNA_pol_sigma_r2"/>
</dbReference>
<dbReference type="SUPFAM" id="SSF88659">
    <property type="entry name" value="Sigma3 and sigma4 domains of RNA polymerase sigma factors"/>
    <property type="match status" value="1"/>
</dbReference>
<keyword evidence="2 6" id="KW-0805">Transcription regulation</keyword>
<dbReference type="InterPro" id="IPR013249">
    <property type="entry name" value="RNA_pol_sigma70_r4_t2"/>
</dbReference>
<keyword evidence="3 6" id="KW-0731">Sigma factor</keyword>
<dbReference type="PANTHER" id="PTHR43133">
    <property type="entry name" value="RNA POLYMERASE ECF-TYPE SIGMA FACTO"/>
    <property type="match status" value="1"/>
</dbReference>
<dbReference type="InterPro" id="IPR007627">
    <property type="entry name" value="RNA_pol_sigma70_r2"/>
</dbReference>
<evidence type="ECO:0000313" key="9">
    <source>
        <dbReference type="EMBL" id="MYM35757.1"/>
    </source>
</evidence>